<evidence type="ECO:0008006" key="8">
    <source>
        <dbReference type="Google" id="ProtNLM"/>
    </source>
</evidence>
<evidence type="ECO:0000313" key="6">
    <source>
        <dbReference type="Ensembl" id="ENSOGAP00000013920.2"/>
    </source>
</evidence>
<reference evidence="6" key="3">
    <citation type="submission" date="2025-09" db="UniProtKB">
        <authorList>
            <consortium name="Ensembl"/>
        </authorList>
    </citation>
    <scope>IDENTIFICATION</scope>
</reference>
<evidence type="ECO:0000256" key="5">
    <source>
        <dbReference type="ARBA" id="ARBA00022729"/>
    </source>
</evidence>
<keyword evidence="3" id="KW-0202">Cytokine</keyword>
<keyword evidence="7" id="KW-1185">Reference proteome</keyword>
<evidence type="ECO:0000256" key="4">
    <source>
        <dbReference type="ARBA" id="ARBA00022525"/>
    </source>
</evidence>
<dbReference type="SUPFAM" id="SSF57501">
    <property type="entry name" value="Cystine-knot cytokines"/>
    <property type="match status" value="1"/>
</dbReference>
<dbReference type="GO" id="GO:0005615">
    <property type="term" value="C:extracellular space"/>
    <property type="evidence" value="ECO:0007669"/>
    <property type="project" value="UniProtKB-KW"/>
</dbReference>
<reference evidence="6" key="2">
    <citation type="submission" date="2025-08" db="UniProtKB">
        <authorList>
            <consortium name="Ensembl"/>
        </authorList>
    </citation>
    <scope>IDENTIFICATION</scope>
</reference>
<dbReference type="PRINTS" id="PR01932">
    <property type="entry name" value="INTRLEUKIN17"/>
</dbReference>
<dbReference type="InterPro" id="IPR010345">
    <property type="entry name" value="IL-17_fam"/>
</dbReference>
<comment type="subcellular location">
    <subcellularLocation>
        <location evidence="1">Secreted</location>
    </subcellularLocation>
</comment>
<dbReference type="Proteomes" id="UP000005225">
    <property type="component" value="Unassembled WGS sequence"/>
</dbReference>
<organism evidence="6 7">
    <name type="scientific">Otolemur garnettii</name>
    <name type="common">Small-eared galago</name>
    <name type="synonym">Garnett's greater bushbaby</name>
    <dbReference type="NCBI Taxonomy" id="30611"/>
    <lineage>
        <taxon>Eukaryota</taxon>
        <taxon>Metazoa</taxon>
        <taxon>Chordata</taxon>
        <taxon>Craniata</taxon>
        <taxon>Vertebrata</taxon>
        <taxon>Euteleostomi</taxon>
        <taxon>Mammalia</taxon>
        <taxon>Eutheria</taxon>
        <taxon>Euarchontoglires</taxon>
        <taxon>Primates</taxon>
        <taxon>Strepsirrhini</taxon>
        <taxon>Lorisiformes</taxon>
        <taxon>Galagidae</taxon>
        <taxon>Otolemur</taxon>
    </lineage>
</organism>
<dbReference type="Gene3D" id="2.10.90.10">
    <property type="entry name" value="Cystine-knot cytokines"/>
    <property type="match status" value="1"/>
</dbReference>
<evidence type="ECO:0000256" key="2">
    <source>
        <dbReference type="ARBA" id="ARBA00007236"/>
    </source>
</evidence>
<keyword evidence="5" id="KW-0732">Signal</keyword>
<dbReference type="EMBL" id="AAQR03066621">
    <property type="status" value="NOT_ANNOTATED_CDS"/>
    <property type="molecule type" value="Genomic_DNA"/>
</dbReference>
<dbReference type="HOGENOM" id="CLU_118641_1_0_1"/>
<evidence type="ECO:0000313" key="7">
    <source>
        <dbReference type="Proteomes" id="UP000005225"/>
    </source>
</evidence>
<dbReference type="GO" id="GO:0006954">
    <property type="term" value="P:inflammatory response"/>
    <property type="evidence" value="ECO:0007669"/>
    <property type="project" value="InterPro"/>
</dbReference>
<accession>H0XDH4</accession>
<dbReference type="eggNOG" id="ENOG502S5A0">
    <property type="taxonomic scope" value="Eukaryota"/>
</dbReference>
<sequence>CAPSDNSDFVKLDIRLIAGSPTVSKSQNIQNRSFSPWDYTADRDPNRYPFVIYQAKCRYLGCVNAEGKEDMSMNSVPIQRETLVLRRKTEGCNVYFQMEKVLVTVGCTCVTPRVYQVG</sequence>
<reference evidence="7" key="1">
    <citation type="submission" date="2011-03" db="EMBL/GenBank/DDBJ databases">
        <title>Version 3 of the genome sequence of Otolemur garnettii (Bushbaby).</title>
        <authorList>
            <consortium name="The Broad Institute Genome Sequencing Platform"/>
            <person name="Di Palma F."/>
            <person name="Johnson J."/>
            <person name="Lander E.S."/>
            <person name="Lindblad-Toh K."/>
            <person name="Jaffe D.B."/>
            <person name="Gnerre S."/>
            <person name="MacCallum I."/>
            <person name="Przybylski D."/>
            <person name="Ribeiro F.J."/>
            <person name="Burton J.N."/>
            <person name="Walker B.J."/>
            <person name="Sharpe T."/>
            <person name="Hall G."/>
        </authorList>
    </citation>
    <scope>NUCLEOTIDE SEQUENCE [LARGE SCALE GENOMIC DNA]</scope>
</reference>
<comment type="similarity">
    <text evidence="2">Belongs to the IL-17 family.</text>
</comment>
<keyword evidence="4" id="KW-0964">Secreted</keyword>
<dbReference type="InterPro" id="IPR020440">
    <property type="entry name" value="IL-17_chr"/>
</dbReference>
<proteinExistence type="inferred from homology"/>
<evidence type="ECO:0000256" key="3">
    <source>
        <dbReference type="ARBA" id="ARBA00022514"/>
    </source>
</evidence>
<dbReference type="GO" id="GO:0005125">
    <property type="term" value="F:cytokine activity"/>
    <property type="evidence" value="ECO:0007669"/>
    <property type="project" value="UniProtKB-KW"/>
</dbReference>
<dbReference type="AlphaFoldDB" id="H0XDH4"/>
<evidence type="ECO:0000256" key="1">
    <source>
        <dbReference type="ARBA" id="ARBA00004613"/>
    </source>
</evidence>
<dbReference type="FunCoup" id="H0XDH4">
    <property type="interactions" value="379"/>
</dbReference>
<dbReference type="GeneTree" id="ENSGT00940000156618"/>
<dbReference type="STRING" id="30611.ENSOGAP00000013920"/>
<dbReference type="Pfam" id="PF06083">
    <property type="entry name" value="IL17"/>
    <property type="match status" value="1"/>
</dbReference>
<dbReference type="InterPro" id="IPR029034">
    <property type="entry name" value="Cystine-knot_cytokine"/>
</dbReference>
<dbReference type="Ensembl" id="ENSOGAT00000015549.2">
    <property type="protein sequence ID" value="ENSOGAP00000013920.2"/>
    <property type="gene ID" value="ENSOGAG00000015545.2"/>
</dbReference>
<dbReference type="OMA" id="SPWDYNV"/>
<name>H0XDH4_OTOGA</name>
<protein>
    <recommendedName>
        <fullName evidence="8">Interleukin 17F</fullName>
    </recommendedName>
</protein>
<dbReference type="InParanoid" id="H0XDH4"/>